<feature type="region of interest" description="Disordered" evidence="1">
    <location>
        <begin position="482"/>
        <end position="516"/>
    </location>
</feature>
<sequence length="735" mass="78889">MGRTGSLVKSTISPSPAVKAQLAHLDSQAHRHGCECTVCSALGTVSVAHLSDRCHSLFALSLSGSRSAESQICPKFSPAQSHGAPYIEGNGMSSLYKLQTKPRVGAELDAIEMQSTAKLHSGETSSAYHFCALRLSDLPQSIPAAPAPKEMKGELSHSVTLTICMRRDYCHRTSVPAHWLEAACDLSADTLNAGLQLTWNCGRPAGPEVRDSITCFLFLCPDSVTRVNAVSHLICQGEPGPMGLPGLEGLPGAKEFPALQESLGLQESLVQLVNPGSQENRWVLLLLFVCPSKAFFLVREGQWGRPDFLGLRDLVVLTSNISLSAITQGRPGKDGIPGYEDTLFWGLGWGDLNGRSNHTFPSVAWCSVQTIEFKDWGKQPHCSVQAKQAEICSLHPRQTDRAGTSNTSPPSSQPSSCSVNPSHTVSFHSISGTIVPSSRWNHSLTQKMKDSEGQPASQALENSISFRQGWGRDITLPETELLPEEPLKEDLSKNRNSGCSGQRGVERQVDQETEVQKENGGTLAFLGNVEYRGRGKGDPGPPGPLGSPGPPGLLRSCLARASSRRIQLPSRPLMLGQALQGPLVLMAHLAPLGLQEKQDHLALKSVILVWTDWKGAGGFVKEVQGGQGGGGAISHSALLWLTAAFEMSEWPLLPGRVFHVSLATIDPHCTSICTAIESEFCSSCAARTGRLQGIEDRKERGVKLVWESLELPVSLAHQQGNNWPASPGINTGLAG</sequence>
<feature type="compositionally biased region" description="Low complexity" evidence="1">
    <location>
        <begin position="404"/>
        <end position="422"/>
    </location>
</feature>
<name>A0A8T2NVT5_9TELE</name>
<keyword evidence="3" id="KW-1185">Reference proteome</keyword>
<reference evidence="2" key="1">
    <citation type="thesis" date="2021" institute="BYU ScholarsArchive" country="Provo, UT, USA">
        <title>Applications of and Algorithms for Genome Assembly and Genomic Analyses with an Emphasis on Marine Teleosts.</title>
        <authorList>
            <person name="Pickett B.D."/>
        </authorList>
    </citation>
    <scope>NUCLEOTIDE SEQUENCE</scope>
    <source>
        <strain evidence="2">HI-2016</strain>
    </source>
</reference>
<feature type="compositionally biased region" description="Pro residues" evidence="1">
    <location>
        <begin position="539"/>
        <end position="551"/>
    </location>
</feature>
<gene>
    <name evidence="2" type="ORF">JZ751_010903</name>
</gene>
<comment type="caution">
    <text evidence="2">The sequence shown here is derived from an EMBL/GenBank/DDBJ whole genome shotgun (WGS) entry which is preliminary data.</text>
</comment>
<proteinExistence type="predicted"/>
<accession>A0A8T2NVT5</accession>
<evidence type="ECO:0000313" key="3">
    <source>
        <dbReference type="Proteomes" id="UP000824540"/>
    </source>
</evidence>
<evidence type="ECO:0000256" key="1">
    <source>
        <dbReference type="SAM" id="MobiDB-lite"/>
    </source>
</evidence>
<dbReference type="AlphaFoldDB" id="A0A8T2NVT5"/>
<feature type="compositionally biased region" description="Basic and acidic residues" evidence="1">
    <location>
        <begin position="504"/>
        <end position="516"/>
    </location>
</feature>
<feature type="region of interest" description="Disordered" evidence="1">
    <location>
        <begin position="530"/>
        <end position="554"/>
    </location>
</feature>
<protein>
    <submittedName>
        <fullName evidence="2">Uncharacterized protein</fullName>
    </submittedName>
</protein>
<feature type="region of interest" description="Disordered" evidence="1">
    <location>
        <begin position="398"/>
        <end position="422"/>
    </location>
</feature>
<evidence type="ECO:0000313" key="2">
    <source>
        <dbReference type="EMBL" id="KAG9344234.1"/>
    </source>
</evidence>
<dbReference type="EMBL" id="JAFBMS010000020">
    <property type="protein sequence ID" value="KAG9344234.1"/>
    <property type="molecule type" value="Genomic_DNA"/>
</dbReference>
<dbReference type="Proteomes" id="UP000824540">
    <property type="component" value="Unassembled WGS sequence"/>
</dbReference>
<organism evidence="2 3">
    <name type="scientific">Albula glossodonta</name>
    <name type="common">roundjaw bonefish</name>
    <dbReference type="NCBI Taxonomy" id="121402"/>
    <lineage>
        <taxon>Eukaryota</taxon>
        <taxon>Metazoa</taxon>
        <taxon>Chordata</taxon>
        <taxon>Craniata</taxon>
        <taxon>Vertebrata</taxon>
        <taxon>Euteleostomi</taxon>
        <taxon>Actinopterygii</taxon>
        <taxon>Neopterygii</taxon>
        <taxon>Teleostei</taxon>
        <taxon>Albuliformes</taxon>
        <taxon>Albulidae</taxon>
        <taxon>Albula</taxon>
    </lineage>
</organism>